<dbReference type="PANTHER" id="PTHR11439">
    <property type="entry name" value="GAG-POL-RELATED RETROTRANSPOSON"/>
    <property type="match status" value="1"/>
</dbReference>
<dbReference type="EnsemblPlants" id="Solyc03g079893.1.1">
    <property type="protein sequence ID" value="Solyc03g079893.1.1"/>
    <property type="gene ID" value="Solyc03g079893.1"/>
</dbReference>
<evidence type="ECO:0008006" key="3">
    <source>
        <dbReference type="Google" id="ProtNLM"/>
    </source>
</evidence>
<protein>
    <recommendedName>
        <fullName evidence="3">Reverse transcriptase Ty1/copia-type domain-containing protein</fullName>
    </recommendedName>
</protein>
<dbReference type="CDD" id="cd09272">
    <property type="entry name" value="RNase_HI_RT_Ty1"/>
    <property type="match status" value="1"/>
</dbReference>
<evidence type="ECO:0000313" key="1">
    <source>
        <dbReference type="EnsemblPlants" id="Solyc03g079893.1.1"/>
    </source>
</evidence>
<sequence>MTLAFTDIESVYAKTKKVSLGGCIEDCYIPKKFTWTMYICDSDWAAFPNTRSSVTGYAVKFGESLITWKSKKQQIVSRSSAEAEYRSVAATMEELTWLKGLFEELDSKVRVGMATRQSRGGCRAGKKFKGAGRGKARDKWCIIDSN</sequence>
<reference evidence="1" key="1">
    <citation type="journal article" date="2012" name="Nature">
        <title>The tomato genome sequence provides insights into fleshy fruit evolution.</title>
        <authorList>
            <consortium name="Tomato Genome Consortium"/>
        </authorList>
    </citation>
    <scope>NUCLEOTIDE SEQUENCE [LARGE SCALE GENOMIC DNA]</scope>
    <source>
        <strain evidence="1">cv. Heinz 1706</strain>
    </source>
</reference>
<proteinExistence type="predicted"/>
<accession>A0A3Q7G9B7</accession>
<dbReference type="InParanoid" id="A0A3Q7G9B7"/>
<dbReference type="Proteomes" id="UP000004994">
    <property type="component" value="Chromosome 3"/>
</dbReference>
<keyword evidence="2" id="KW-1185">Reference proteome</keyword>
<reference evidence="1" key="2">
    <citation type="submission" date="2019-01" db="UniProtKB">
        <authorList>
            <consortium name="EnsemblPlants"/>
        </authorList>
    </citation>
    <scope>IDENTIFICATION</scope>
    <source>
        <strain evidence="1">cv. Heinz 1706</strain>
    </source>
</reference>
<organism evidence="1">
    <name type="scientific">Solanum lycopersicum</name>
    <name type="common">Tomato</name>
    <name type="synonym">Lycopersicon esculentum</name>
    <dbReference type="NCBI Taxonomy" id="4081"/>
    <lineage>
        <taxon>Eukaryota</taxon>
        <taxon>Viridiplantae</taxon>
        <taxon>Streptophyta</taxon>
        <taxon>Embryophyta</taxon>
        <taxon>Tracheophyta</taxon>
        <taxon>Spermatophyta</taxon>
        <taxon>Magnoliopsida</taxon>
        <taxon>eudicotyledons</taxon>
        <taxon>Gunneridae</taxon>
        <taxon>Pentapetalae</taxon>
        <taxon>asterids</taxon>
        <taxon>lamiids</taxon>
        <taxon>Solanales</taxon>
        <taxon>Solanaceae</taxon>
        <taxon>Solanoideae</taxon>
        <taxon>Solaneae</taxon>
        <taxon>Solanum</taxon>
        <taxon>Solanum subgen. Lycopersicon</taxon>
    </lineage>
</organism>
<evidence type="ECO:0000313" key="2">
    <source>
        <dbReference type="Proteomes" id="UP000004994"/>
    </source>
</evidence>
<dbReference type="PANTHER" id="PTHR11439:SF457">
    <property type="entry name" value="GAG-PRE-INTEGRASE DOMAIN-CONTAINING PROTEIN"/>
    <property type="match status" value="1"/>
</dbReference>
<dbReference type="AlphaFoldDB" id="A0A3Q7G9B7"/>
<name>A0A3Q7G9B7_SOLLC</name>
<dbReference type="Gramene" id="Solyc03g079893.1.1">
    <property type="protein sequence ID" value="Solyc03g079893.1.1"/>
    <property type="gene ID" value="Solyc03g079893.1"/>
</dbReference>
<dbReference type="STRING" id="4081.A0A3Q7G9B7"/>